<dbReference type="Gene3D" id="1.10.150.110">
    <property type="entry name" value="DNA polymerase beta, N-terminal domain-like"/>
    <property type="match status" value="1"/>
</dbReference>
<dbReference type="InterPro" id="IPR010994">
    <property type="entry name" value="RuvA_2-like"/>
</dbReference>
<dbReference type="GO" id="GO:0005829">
    <property type="term" value="C:cytosol"/>
    <property type="evidence" value="ECO:0007669"/>
    <property type="project" value="TreeGrafter"/>
</dbReference>
<dbReference type="Pfam" id="PF14791">
    <property type="entry name" value="DNA_pol_B_thumb"/>
    <property type="match status" value="1"/>
</dbReference>
<evidence type="ECO:0000259" key="24">
    <source>
        <dbReference type="SMART" id="SM00483"/>
    </source>
</evidence>
<evidence type="ECO:0000256" key="21">
    <source>
        <dbReference type="ARBA" id="ARBA00049244"/>
    </source>
</evidence>
<dbReference type="EMBL" id="MHSW01000010">
    <property type="protein sequence ID" value="OHA52337.1"/>
    <property type="molecule type" value="Genomic_DNA"/>
</dbReference>
<dbReference type="InterPro" id="IPR047967">
    <property type="entry name" value="PolX_PHP"/>
</dbReference>
<evidence type="ECO:0000256" key="17">
    <source>
        <dbReference type="ARBA" id="ARBA00035726"/>
    </source>
</evidence>
<evidence type="ECO:0000256" key="6">
    <source>
        <dbReference type="ARBA" id="ARBA00022481"/>
    </source>
</evidence>
<dbReference type="InterPro" id="IPR003583">
    <property type="entry name" value="Hlx-hairpin-Hlx_DNA-bd_motif"/>
</dbReference>
<evidence type="ECO:0000256" key="15">
    <source>
        <dbReference type="ARBA" id="ARBA00023204"/>
    </source>
</evidence>
<feature type="domain" description="Polymerase/histidinol phosphatase N-terminal" evidence="23">
    <location>
        <begin position="343"/>
        <end position="430"/>
    </location>
</feature>
<evidence type="ECO:0000256" key="3">
    <source>
        <dbReference type="ARBA" id="ARBA00012417"/>
    </source>
</evidence>
<dbReference type="InterPro" id="IPR016195">
    <property type="entry name" value="Pol/histidinol_Pase-like"/>
</dbReference>
<dbReference type="CDD" id="cd00141">
    <property type="entry name" value="NT_POLXc"/>
    <property type="match status" value="1"/>
</dbReference>
<dbReference type="CDD" id="cd07436">
    <property type="entry name" value="PHP_PolX"/>
    <property type="match status" value="1"/>
</dbReference>
<keyword evidence="14" id="KW-0915">Sodium</keyword>
<dbReference type="SMART" id="SM00483">
    <property type="entry name" value="POLXc"/>
    <property type="match status" value="1"/>
</dbReference>
<keyword evidence="10" id="KW-0235">DNA replication</keyword>
<dbReference type="InterPro" id="IPR043519">
    <property type="entry name" value="NT_sf"/>
</dbReference>
<evidence type="ECO:0000256" key="14">
    <source>
        <dbReference type="ARBA" id="ARBA00023053"/>
    </source>
</evidence>
<dbReference type="InterPro" id="IPR002008">
    <property type="entry name" value="DNA_pol_X_beta-like"/>
</dbReference>
<dbReference type="InterPro" id="IPR037160">
    <property type="entry name" value="DNA_Pol_thumb_sf"/>
</dbReference>
<dbReference type="SUPFAM" id="SSF47781">
    <property type="entry name" value="RuvA domain 2-like"/>
    <property type="match status" value="1"/>
</dbReference>
<dbReference type="SUPFAM" id="SSF81301">
    <property type="entry name" value="Nucleotidyltransferase"/>
    <property type="match status" value="1"/>
</dbReference>
<evidence type="ECO:0000256" key="12">
    <source>
        <dbReference type="ARBA" id="ARBA00022843"/>
    </source>
</evidence>
<dbReference type="NCBIfam" id="NF006375">
    <property type="entry name" value="PRK08609.1"/>
    <property type="match status" value="1"/>
</dbReference>
<feature type="domain" description="Helix-hairpin-helix DNA-binding motif class 1" evidence="22">
    <location>
        <begin position="94"/>
        <end position="113"/>
    </location>
</feature>
<dbReference type="Pfam" id="PF02811">
    <property type="entry name" value="PHP"/>
    <property type="match status" value="1"/>
</dbReference>
<evidence type="ECO:0000256" key="4">
    <source>
        <dbReference type="ARBA" id="ARBA00012720"/>
    </source>
</evidence>
<keyword evidence="9" id="KW-0548">Nucleotidyltransferase</keyword>
<evidence type="ECO:0000256" key="7">
    <source>
        <dbReference type="ARBA" id="ARBA00022634"/>
    </source>
</evidence>
<evidence type="ECO:0000256" key="9">
    <source>
        <dbReference type="ARBA" id="ARBA00022695"/>
    </source>
</evidence>
<comment type="catalytic activity">
    <reaction evidence="21">
        <text>DNA(n) + a 2'-deoxyribonucleoside 5'-triphosphate = DNA(n+1) + diphosphate</text>
        <dbReference type="Rhea" id="RHEA:22508"/>
        <dbReference type="Rhea" id="RHEA-COMP:17339"/>
        <dbReference type="Rhea" id="RHEA-COMP:17340"/>
        <dbReference type="ChEBI" id="CHEBI:33019"/>
        <dbReference type="ChEBI" id="CHEBI:61560"/>
        <dbReference type="ChEBI" id="CHEBI:173112"/>
        <dbReference type="EC" id="2.7.7.7"/>
    </reaction>
</comment>
<keyword evidence="7" id="KW-0237">DNA synthesis</keyword>
<dbReference type="PIRSF" id="PIRSF005047">
    <property type="entry name" value="UCP005047_YshC"/>
    <property type="match status" value="1"/>
</dbReference>
<evidence type="ECO:0000256" key="20">
    <source>
        <dbReference type="ARBA" id="ARBA00045548"/>
    </source>
</evidence>
<dbReference type="Gene3D" id="1.10.150.20">
    <property type="entry name" value="5' to 3' exonuclease, C-terminal subdomain"/>
    <property type="match status" value="1"/>
</dbReference>
<dbReference type="PANTHER" id="PTHR36928:SF1">
    <property type="entry name" value="PHOSPHATASE YCDX-RELATED"/>
    <property type="match status" value="1"/>
</dbReference>
<dbReference type="Pfam" id="PF14520">
    <property type="entry name" value="HHH_5"/>
    <property type="match status" value="1"/>
</dbReference>
<comment type="subcellular location">
    <subcellularLocation>
        <location evidence="2">Cytoplasm</location>
    </subcellularLocation>
</comment>
<evidence type="ECO:0000256" key="10">
    <source>
        <dbReference type="ARBA" id="ARBA00022705"/>
    </source>
</evidence>
<evidence type="ECO:0000256" key="18">
    <source>
        <dbReference type="ARBA" id="ARBA00044632"/>
    </source>
</evidence>
<dbReference type="SUPFAM" id="SSF89550">
    <property type="entry name" value="PHP domain-like"/>
    <property type="match status" value="1"/>
</dbReference>
<reference evidence="25 26" key="1">
    <citation type="journal article" date="2016" name="Nat. Commun.">
        <title>Thousands of microbial genomes shed light on interconnected biogeochemical processes in an aquifer system.</title>
        <authorList>
            <person name="Anantharaman K."/>
            <person name="Brown C.T."/>
            <person name="Hug L.A."/>
            <person name="Sharon I."/>
            <person name="Castelle C.J."/>
            <person name="Probst A.J."/>
            <person name="Thomas B.C."/>
            <person name="Singh A."/>
            <person name="Wilkins M.J."/>
            <person name="Karaoz U."/>
            <person name="Brodie E.L."/>
            <person name="Williams K.H."/>
            <person name="Hubbard S.S."/>
            <person name="Banfield J.F."/>
        </authorList>
    </citation>
    <scope>NUCLEOTIDE SEQUENCE [LARGE SCALE GENOMIC DNA]</scope>
</reference>
<feature type="domain" description="Helix-hairpin-helix DNA-binding motif class 1" evidence="22">
    <location>
        <begin position="54"/>
        <end position="73"/>
    </location>
</feature>
<evidence type="ECO:0000313" key="25">
    <source>
        <dbReference type="EMBL" id="OHA52337.1"/>
    </source>
</evidence>
<feature type="domain" description="Helix-hairpin-helix DNA-binding motif class 1" evidence="22">
    <location>
        <begin position="129"/>
        <end position="148"/>
    </location>
</feature>
<dbReference type="InterPro" id="IPR004013">
    <property type="entry name" value="PHP_dom"/>
</dbReference>
<dbReference type="EC" id="4.2.99.18" evidence="4"/>
<comment type="catalytic activity">
    <reaction evidence="19">
        <text>a 5'-end 2'-deoxyribose-2'-deoxyribonucleotide-DNA = (2E,4S)-4-hydroxypenten-2-al-5-phosphate + a 5'-end 5'-phospho-2'-deoxyribonucleoside-DNA + H(+)</text>
        <dbReference type="Rhea" id="RHEA:76255"/>
        <dbReference type="Rhea" id="RHEA-COMP:13180"/>
        <dbReference type="Rhea" id="RHEA-COMP:18657"/>
        <dbReference type="ChEBI" id="CHEBI:15378"/>
        <dbReference type="ChEBI" id="CHEBI:136412"/>
        <dbReference type="ChEBI" id="CHEBI:195194"/>
        <dbReference type="ChEBI" id="CHEBI:195195"/>
    </reaction>
</comment>
<dbReference type="GO" id="GO:0140078">
    <property type="term" value="F:class I DNA-(apurinic or apyrimidinic site) endonuclease activity"/>
    <property type="evidence" value="ECO:0007669"/>
    <property type="project" value="UniProtKB-EC"/>
</dbReference>
<dbReference type="SUPFAM" id="SSF47802">
    <property type="entry name" value="DNA polymerase beta, N-terminal domain-like"/>
    <property type="match status" value="1"/>
</dbReference>
<dbReference type="InterPro" id="IPR050243">
    <property type="entry name" value="PHP_phosphatase"/>
</dbReference>
<dbReference type="GO" id="GO:0042578">
    <property type="term" value="F:phosphoric ester hydrolase activity"/>
    <property type="evidence" value="ECO:0007669"/>
    <property type="project" value="TreeGrafter"/>
</dbReference>
<dbReference type="InterPro" id="IPR003141">
    <property type="entry name" value="Pol/His_phosphatase_N"/>
</dbReference>
<evidence type="ECO:0000259" key="23">
    <source>
        <dbReference type="SMART" id="SM00481"/>
    </source>
</evidence>
<proteinExistence type="predicted"/>
<evidence type="ECO:0000259" key="22">
    <source>
        <dbReference type="SMART" id="SM00278"/>
    </source>
</evidence>
<protein>
    <recommendedName>
        <fullName evidence="5">DNA polymerase beta</fullName>
        <ecNumber evidence="3">2.7.7.7</ecNumber>
        <ecNumber evidence="4">4.2.99.18</ecNumber>
    </recommendedName>
    <alternativeName>
        <fullName evidence="16">5'-deoxyribose-phosphate lyase</fullName>
    </alternativeName>
    <alternativeName>
        <fullName evidence="17">AP lyase</fullName>
    </alternativeName>
</protein>
<dbReference type="InterPro" id="IPR029398">
    <property type="entry name" value="PolB_thumb"/>
</dbReference>
<dbReference type="PRINTS" id="PR00870">
    <property type="entry name" value="DNAPOLXBETA"/>
</dbReference>
<dbReference type="PANTHER" id="PTHR36928">
    <property type="entry name" value="PHOSPHATASE YCDX-RELATED"/>
    <property type="match status" value="1"/>
</dbReference>
<dbReference type="Pfam" id="PF14716">
    <property type="entry name" value="HHH_8"/>
    <property type="match status" value="1"/>
</dbReference>
<comment type="caution">
    <text evidence="25">The sequence shown here is derived from an EMBL/GenBank/DDBJ whole genome shotgun (WGS) entry which is preliminary data.</text>
</comment>
<keyword evidence="8" id="KW-0808">Transferase</keyword>
<dbReference type="Gene3D" id="3.20.20.140">
    <property type="entry name" value="Metal-dependent hydrolases"/>
    <property type="match status" value="1"/>
</dbReference>
<dbReference type="GO" id="GO:0003887">
    <property type="term" value="F:DNA-directed DNA polymerase activity"/>
    <property type="evidence" value="ECO:0007669"/>
    <property type="project" value="UniProtKB-KW"/>
</dbReference>
<dbReference type="GO" id="GO:0008270">
    <property type="term" value="F:zinc ion binding"/>
    <property type="evidence" value="ECO:0007669"/>
    <property type="project" value="TreeGrafter"/>
</dbReference>
<feature type="domain" description="DNA-directed DNA polymerase X" evidence="24">
    <location>
        <begin position="2"/>
        <end position="319"/>
    </location>
</feature>
<evidence type="ECO:0000256" key="1">
    <source>
        <dbReference type="ARBA" id="ARBA00001946"/>
    </source>
</evidence>
<dbReference type="InterPro" id="IPR002054">
    <property type="entry name" value="DNA-dir_DNA_pol_X"/>
</dbReference>
<comment type="cofactor">
    <cofactor evidence="1">
        <name>Mg(2+)</name>
        <dbReference type="ChEBI" id="CHEBI:18420"/>
    </cofactor>
</comment>
<organism evidence="25 26">
    <name type="scientific">Candidatus Terrybacteria bacterium RIFCSPLOWO2_01_FULL_40_23</name>
    <dbReference type="NCBI Taxonomy" id="1802366"/>
    <lineage>
        <taxon>Bacteria</taxon>
        <taxon>Candidatus Terryibacteriota</taxon>
    </lineage>
</organism>
<keyword evidence="6" id="KW-0488">Methylation</keyword>
<evidence type="ECO:0000256" key="2">
    <source>
        <dbReference type="ARBA" id="ARBA00004496"/>
    </source>
</evidence>
<dbReference type="GO" id="GO:0003677">
    <property type="term" value="F:DNA binding"/>
    <property type="evidence" value="ECO:0007669"/>
    <property type="project" value="InterPro"/>
</dbReference>
<evidence type="ECO:0000256" key="13">
    <source>
        <dbReference type="ARBA" id="ARBA00022932"/>
    </source>
</evidence>
<gene>
    <name evidence="25" type="ORF">A3A97_01425</name>
</gene>
<evidence type="ECO:0000256" key="19">
    <source>
        <dbReference type="ARBA" id="ARBA00044678"/>
    </source>
</evidence>
<dbReference type="GO" id="GO:0006281">
    <property type="term" value="P:DNA repair"/>
    <property type="evidence" value="ECO:0007669"/>
    <property type="project" value="UniProtKB-KW"/>
</dbReference>
<dbReference type="AlphaFoldDB" id="A0A1G2PVJ2"/>
<evidence type="ECO:0000256" key="8">
    <source>
        <dbReference type="ARBA" id="ARBA00022679"/>
    </source>
</evidence>
<dbReference type="Gene3D" id="3.30.210.10">
    <property type="entry name" value="DNA polymerase, thumb domain"/>
    <property type="match status" value="1"/>
</dbReference>
<dbReference type="EC" id="2.7.7.7" evidence="3"/>
<comment type="catalytic activity">
    <reaction evidence="18">
        <text>2'-deoxyribonucleotide-(2'-deoxyribose 5'-phosphate)-2'-deoxyribonucleotide-DNA = a 3'-end 2'-deoxyribonucleotide-(2,3-dehydro-2,3-deoxyribose 5'-phosphate)-DNA + a 5'-end 5'-phospho-2'-deoxyribonucleoside-DNA + H(+)</text>
        <dbReference type="Rhea" id="RHEA:66592"/>
        <dbReference type="Rhea" id="RHEA-COMP:13180"/>
        <dbReference type="Rhea" id="RHEA-COMP:16897"/>
        <dbReference type="Rhea" id="RHEA-COMP:17067"/>
        <dbReference type="ChEBI" id="CHEBI:15378"/>
        <dbReference type="ChEBI" id="CHEBI:136412"/>
        <dbReference type="ChEBI" id="CHEBI:157695"/>
        <dbReference type="ChEBI" id="CHEBI:167181"/>
        <dbReference type="EC" id="4.2.99.18"/>
    </reaction>
</comment>
<dbReference type="InterPro" id="IPR010996">
    <property type="entry name" value="HHH_MUS81"/>
</dbReference>
<dbReference type="Proteomes" id="UP000176951">
    <property type="component" value="Unassembled WGS sequence"/>
</dbReference>
<name>A0A1G2PVJ2_9BACT</name>
<keyword evidence="15" id="KW-0234">DNA repair</keyword>
<evidence type="ECO:0000256" key="16">
    <source>
        <dbReference type="ARBA" id="ARBA00035717"/>
    </source>
</evidence>
<keyword evidence="12" id="KW-0832">Ubl conjugation</keyword>
<dbReference type="InterPro" id="IPR027421">
    <property type="entry name" value="DNA_pol_lamdba_lyase_dom_sf"/>
</dbReference>
<dbReference type="FunFam" id="3.20.20.140:FF:000047">
    <property type="entry name" value="PHP domain-containing protein"/>
    <property type="match status" value="1"/>
</dbReference>
<dbReference type="SMART" id="SM00481">
    <property type="entry name" value="POLIIIAc"/>
    <property type="match status" value="1"/>
</dbReference>
<keyword evidence="13" id="KW-0239">DNA-directed DNA polymerase</keyword>
<evidence type="ECO:0000313" key="26">
    <source>
        <dbReference type="Proteomes" id="UP000176951"/>
    </source>
</evidence>
<sequence>MVTNQDIAHILYQIAEYLAMEEIPFKPRAYEKVARTIESTEESVEQIYKSGGLKALKEIPGVGTSIAETIEELIKTGHSKYYEELKKKTPVEVEELTAIEGVGPKTILNLYKELGIKNIADLKKAASEGKIGKLPNFGKKTEQKILKGIELHAKHGGRFSLGQALPLALRIQARLSKLENVERVEIAGSLRRRKETIGDCDILAISAKPEAIMEYFVGMNEVVHVYGKGKTKTMVRLSNGIDVDLRVVPHKSFGAALNYFTGNKDHNVKLRQIAIKKGLKLSEYGIFSGKKGDKYVAGKNEEEVYKKLGLVYIEPELRENTGEIEAARSGKLPDLIGYDDLLGDLQVQSDWTDGQNSIEDLAKAAIKLGRKYIAITDHTKRLAMTHGLDEKRILKQMVEIDKLNKKFSGSTSLTTSGFKILKGTECDILKDGSLDLLDEILSKLDFVGVSIHSYFNMPREEMTKRIVRAISNPHVDIFFHPTGRLINKRDPYEIDMEEVIGVAKRTGTILEINAHPERLDLKDEYIRKANIAGIKFSINSDAHSINDLNLLHYGIAQARRGWTEKKSVINTYPIERMLRLLKH</sequence>
<dbReference type="Gene3D" id="3.30.460.10">
    <property type="entry name" value="Beta Polymerase, domain 2"/>
    <property type="match status" value="1"/>
</dbReference>
<comment type="function">
    <text evidence="20">Repair polymerase that plays a key role in base-excision repair. During this process, the damaged base is excised by specific DNA glycosylases, the DNA backbone is nicked at the abasic site by an apurinic/apyrimidic (AP) endonuclease, and POLB removes 5'-deoxyribose-phosphate from the preincised AP site acting as a 5'-deoxyribose-phosphate lyase (5'-dRP lyase); through its DNA polymerase activity, it adds one nucleotide to the 3' end of the arising single-nucleotide gap. Conducts 'gap-filling' DNA synthesis in a stepwise distributive fashion rather than in a processive fashion as for other DNA polymerases. It is also able to cleave sugar-phosphate bonds 3' to an intact AP site, acting as an AP lyase.</text>
</comment>
<dbReference type="SMART" id="SM00278">
    <property type="entry name" value="HhH1"/>
    <property type="match status" value="3"/>
</dbReference>
<evidence type="ECO:0000256" key="11">
    <source>
        <dbReference type="ARBA" id="ARBA00022763"/>
    </source>
</evidence>
<keyword evidence="11" id="KW-0227">DNA damage</keyword>
<dbReference type="InterPro" id="IPR022311">
    <property type="entry name" value="PolX-like"/>
</dbReference>
<accession>A0A1G2PVJ2</accession>
<evidence type="ECO:0000256" key="5">
    <source>
        <dbReference type="ARBA" id="ARBA00020020"/>
    </source>
</evidence>